<evidence type="ECO:0000256" key="9">
    <source>
        <dbReference type="SAM" id="MobiDB-lite"/>
    </source>
</evidence>
<comment type="catalytic activity">
    <reaction evidence="8">
        <text>guanosine(9) in tRNA + S-adenosyl-L-methionine = N(1)-methylguanosine(9) in tRNA + S-adenosyl-L-homocysteine + H(+)</text>
        <dbReference type="Rhea" id="RHEA:43156"/>
        <dbReference type="Rhea" id="RHEA-COMP:10367"/>
        <dbReference type="Rhea" id="RHEA-COMP:10368"/>
        <dbReference type="ChEBI" id="CHEBI:15378"/>
        <dbReference type="ChEBI" id="CHEBI:57856"/>
        <dbReference type="ChEBI" id="CHEBI:59789"/>
        <dbReference type="ChEBI" id="CHEBI:73542"/>
        <dbReference type="ChEBI" id="CHEBI:74269"/>
        <dbReference type="EC" id="2.1.1.221"/>
    </reaction>
</comment>
<evidence type="ECO:0000256" key="2">
    <source>
        <dbReference type="ARBA" id="ARBA00020451"/>
    </source>
</evidence>
<feature type="region of interest" description="Disordered" evidence="9">
    <location>
        <begin position="250"/>
        <end position="270"/>
    </location>
</feature>
<dbReference type="Proteomes" id="UP000235371">
    <property type="component" value="Unassembled WGS sequence"/>
</dbReference>
<feature type="region of interest" description="Disordered" evidence="9">
    <location>
        <begin position="425"/>
        <end position="494"/>
    </location>
</feature>
<dbReference type="GO" id="GO:0052905">
    <property type="term" value="F:tRNA (guanosine(9)-N1)-methyltransferase activity"/>
    <property type="evidence" value="ECO:0007669"/>
    <property type="project" value="UniProtKB-EC"/>
</dbReference>
<reference evidence="11 12" key="1">
    <citation type="submission" date="2016-04" db="EMBL/GenBank/DDBJ databases">
        <title>A degradative enzymes factory behind the ericoid mycorrhizal symbiosis.</title>
        <authorList>
            <consortium name="DOE Joint Genome Institute"/>
            <person name="Martino E."/>
            <person name="Morin E."/>
            <person name="Grelet G."/>
            <person name="Kuo A."/>
            <person name="Kohler A."/>
            <person name="Daghino S."/>
            <person name="Barry K."/>
            <person name="Choi C."/>
            <person name="Cichocki N."/>
            <person name="Clum A."/>
            <person name="Copeland A."/>
            <person name="Hainaut M."/>
            <person name="Haridas S."/>
            <person name="Labutti K."/>
            <person name="Lindquist E."/>
            <person name="Lipzen A."/>
            <person name="Khouja H.-R."/>
            <person name="Murat C."/>
            <person name="Ohm R."/>
            <person name="Olson A."/>
            <person name="Spatafora J."/>
            <person name="Veneault-Fourrey C."/>
            <person name="Henrissat B."/>
            <person name="Grigoriev I."/>
            <person name="Martin F."/>
            <person name="Perotto S."/>
        </authorList>
    </citation>
    <scope>NUCLEOTIDE SEQUENCE [LARGE SCALE GENOMIC DNA]</scope>
    <source>
        <strain evidence="11 12">E</strain>
    </source>
</reference>
<gene>
    <name evidence="11" type="ORF">K444DRAFT_606181</name>
</gene>
<evidence type="ECO:0000256" key="1">
    <source>
        <dbReference type="ARBA" id="ARBA00012797"/>
    </source>
</evidence>
<evidence type="ECO:0000256" key="3">
    <source>
        <dbReference type="ARBA" id="ARBA00022603"/>
    </source>
</evidence>
<keyword evidence="4" id="KW-0808">Transferase</keyword>
<dbReference type="GO" id="GO:0000049">
    <property type="term" value="F:tRNA binding"/>
    <property type="evidence" value="ECO:0007669"/>
    <property type="project" value="TreeGrafter"/>
</dbReference>
<dbReference type="PANTHER" id="PTHR13563">
    <property type="entry name" value="TRNA (GUANINE-9-) METHYLTRANSFERASE"/>
    <property type="match status" value="1"/>
</dbReference>
<dbReference type="InterPro" id="IPR038459">
    <property type="entry name" value="MT_TRM10-typ_sf"/>
</dbReference>
<dbReference type="PROSITE" id="PS51675">
    <property type="entry name" value="SAM_MT_TRM10"/>
    <property type="match status" value="1"/>
</dbReference>
<organism evidence="11 12">
    <name type="scientific">Hyaloscypha bicolor E</name>
    <dbReference type="NCBI Taxonomy" id="1095630"/>
    <lineage>
        <taxon>Eukaryota</taxon>
        <taxon>Fungi</taxon>
        <taxon>Dikarya</taxon>
        <taxon>Ascomycota</taxon>
        <taxon>Pezizomycotina</taxon>
        <taxon>Leotiomycetes</taxon>
        <taxon>Helotiales</taxon>
        <taxon>Hyaloscyphaceae</taxon>
        <taxon>Hyaloscypha</taxon>
        <taxon>Hyaloscypha bicolor</taxon>
    </lineage>
</organism>
<feature type="domain" description="SAM-dependent MTase TRM10-type" evidence="10">
    <location>
        <begin position="129"/>
        <end position="424"/>
    </location>
</feature>
<feature type="region of interest" description="Disordered" evidence="9">
    <location>
        <begin position="299"/>
        <end position="325"/>
    </location>
</feature>
<accession>A0A2J6TW78</accession>
<protein>
    <recommendedName>
        <fullName evidence="2">tRNA (guanine(9)-N1)-methyltransferase</fullName>
        <ecNumber evidence="1">2.1.1.221</ecNumber>
    </recommendedName>
    <alternativeName>
        <fullName evidence="7">tRNA methyltransferase 10</fullName>
    </alternativeName>
    <alternativeName>
        <fullName evidence="6">tRNA(m1G9)-methyltransferase</fullName>
    </alternativeName>
</protein>
<keyword evidence="12" id="KW-1185">Reference proteome</keyword>
<dbReference type="GeneID" id="36587008"/>
<dbReference type="STRING" id="1095630.A0A2J6TW78"/>
<dbReference type="CDD" id="cd18089">
    <property type="entry name" value="SPOUT_Trm10-like"/>
    <property type="match status" value="1"/>
</dbReference>
<evidence type="ECO:0000256" key="8">
    <source>
        <dbReference type="ARBA" id="ARBA00048434"/>
    </source>
</evidence>
<evidence type="ECO:0000313" key="12">
    <source>
        <dbReference type="Proteomes" id="UP000235371"/>
    </source>
</evidence>
<dbReference type="AlphaFoldDB" id="A0A2J6TW78"/>
<dbReference type="EC" id="2.1.1.221" evidence="1"/>
<name>A0A2J6TW78_9HELO</name>
<dbReference type="InterPro" id="IPR028564">
    <property type="entry name" value="MT_TRM10-typ"/>
</dbReference>
<keyword evidence="3" id="KW-0489">Methyltransferase</keyword>
<dbReference type="RefSeq" id="XP_024744161.1">
    <property type="nucleotide sequence ID" value="XM_024878931.1"/>
</dbReference>
<keyword evidence="5" id="KW-0949">S-adenosyl-L-methionine</keyword>
<dbReference type="OrthoDB" id="278300at2759"/>
<dbReference type="InterPro" id="IPR007356">
    <property type="entry name" value="tRNA_m1G_MeTrfase_euk"/>
</dbReference>
<proteinExistence type="predicted"/>
<feature type="region of interest" description="Disordered" evidence="9">
    <location>
        <begin position="1"/>
        <end position="132"/>
    </location>
</feature>
<evidence type="ECO:0000313" key="11">
    <source>
        <dbReference type="EMBL" id="PMD67257.1"/>
    </source>
</evidence>
<dbReference type="GO" id="GO:0005634">
    <property type="term" value="C:nucleus"/>
    <property type="evidence" value="ECO:0007669"/>
    <property type="project" value="TreeGrafter"/>
</dbReference>
<dbReference type="PANTHER" id="PTHR13563:SF13">
    <property type="entry name" value="TRNA METHYLTRANSFERASE 10 HOMOLOG A"/>
    <property type="match status" value="1"/>
</dbReference>
<feature type="compositionally biased region" description="Basic and acidic residues" evidence="9">
    <location>
        <begin position="121"/>
        <end position="132"/>
    </location>
</feature>
<dbReference type="Gene3D" id="3.40.1280.30">
    <property type="match status" value="1"/>
</dbReference>
<feature type="compositionally biased region" description="Basic and acidic residues" evidence="9">
    <location>
        <begin position="1"/>
        <end position="21"/>
    </location>
</feature>
<evidence type="ECO:0000256" key="5">
    <source>
        <dbReference type="ARBA" id="ARBA00022691"/>
    </source>
</evidence>
<feature type="compositionally biased region" description="Basic and acidic residues" evidence="9">
    <location>
        <begin position="466"/>
        <end position="476"/>
    </location>
</feature>
<dbReference type="GO" id="GO:0002939">
    <property type="term" value="P:tRNA N1-guanine methylation"/>
    <property type="evidence" value="ECO:0007669"/>
    <property type="project" value="TreeGrafter"/>
</dbReference>
<feature type="compositionally biased region" description="Acidic residues" evidence="9">
    <location>
        <begin position="438"/>
        <end position="453"/>
    </location>
</feature>
<feature type="compositionally biased region" description="Basic and acidic residues" evidence="9">
    <location>
        <begin position="78"/>
        <end position="87"/>
    </location>
</feature>
<evidence type="ECO:0000256" key="7">
    <source>
        <dbReference type="ARBA" id="ARBA00032166"/>
    </source>
</evidence>
<sequence>MAELEERPTKIRKLDITKESNESPQSNTAAQEAPEMGFSDATSDQLEDEGGAPSQDGQEERDDQPKLSKSQMKKMKKKEQWEAGREYRKAKRREKHHEKQARKKEQRQELQAKIASGEAIELPKKEVEEKPKYPRRPIQVPVSLILDCDFNELMFEKELKSLGAQLTRCYSENRKNPYRSHLALSSWGGTLKSRFETVLTNNHLSWKGVKFFEEDFVVAAESLDEVMRSSSGGTLAGAFLKNTVEAMEKKTDMGHSPIPDGSSEDLKETNVATEAVTSKVHEASQSTNGDIITETASSLQSTVELEPKQEAPPPETADSSPSKATPSIVYLTADSPHTLEYLSPNTCYIIGGIVDKNRHKGLCYKRACERGIPTAKLPIGEYMTMQSRSVLAVNHVVEIMLKWLVTGDWGEAFLSVIPKRKEAKLKVKKGAENQSENQGEEEEEGEESEDEEGGASILENNAIEAVDVKELDERGRLAGSDANDTIRKSVAAST</sequence>
<evidence type="ECO:0000256" key="4">
    <source>
        <dbReference type="ARBA" id="ARBA00022679"/>
    </source>
</evidence>
<dbReference type="InParanoid" id="A0A2J6TW78"/>
<feature type="compositionally biased region" description="Basic residues" evidence="9">
    <location>
        <begin position="88"/>
        <end position="105"/>
    </location>
</feature>
<dbReference type="EMBL" id="KZ613740">
    <property type="protein sequence ID" value="PMD67257.1"/>
    <property type="molecule type" value="Genomic_DNA"/>
</dbReference>
<evidence type="ECO:0000256" key="6">
    <source>
        <dbReference type="ARBA" id="ARBA00031792"/>
    </source>
</evidence>
<dbReference type="FunCoup" id="A0A2J6TW78">
    <property type="interactions" value="773"/>
</dbReference>
<evidence type="ECO:0000259" key="10">
    <source>
        <dbReference type="PROSITE" id="PS51675"/>
    </source>
</evidence>